<keyword evidence="3" id="KW-1185">Reference proteome</keyword>
<proteinExistence type="predicted"/>
<dbReference type="EMBL" id="KQ981132">
    <property type="protein sequence ID" value="KYN09257.1"/>
    <property type="molecule type" value="Genomic_DNA"/>
</dbReference>
<name>A0A151IRF7_9HYME</name>
<keyword evidence="1" id="KW-1133">Transmembrane helix</keyword>
<evidence type="ECO:0000313" key="3">
    <source>
        <dbReference type="Proteomes" id="UP000078492"/>
    </source>
</evidence>
<accession>A0A151IRF7</accession>
<feature type="non-terminal residue" evidence="2">
    <location>
        <position position="1"/>
    </location>
</feature>
<gene>
    <name evidence="2" type="ORF">ALC57_18632</name>
</gene>
<dbReference type="AlphaFoldDB" id="A0A151IRF7"/>
<feature type="transmembrane region" description="Helical" evidence="1">
    <location>
        <begin position="87"/>
        <end position="105"/>
    </location>
</feature>
<evidence type="ECO:0000313" key="2">
    <source>
        <dbReference type="EMBL" id="KYN09257.1"/>
    </source>
</evidence>
<evidence type="ECO:0000256" key="1">
    <source>
        <dbReference type="SAM" id="Phobius"/>
    </source>
</evidence>
<keyword evidence="1" id="KW-0812">Transmembrane</keyword>
<sequence length="107" mass="11712">SCAIGSVCKRVRAQSDRCAIGSMRNRVGAQSGPCAIGSVRNRVGVQTGPCPIATPCVRSLMYPIGSVFDREILSCPIVNMHNQDIPVFHWFLHLTIIFSDFILTMSM</sequence>
<dbReference type="Proteomes" id="UP000078492">
    <property type="component" value="Unassembled WGS sequence"/>
</dbReference>
<keyword evidence="1" id="KW-0472">Membrane</keyword>
<organism evidence="2 3">
    <name type="scientific">Trachymyrmex cornetzi</name>
    <dbReference type="NCBI Taxonomy" id="471704"/>
    <lineage>
        <taxon>Eukaryota</taxon>
        <taxon>Metazoa</taxon>
        <taxon>Ecdysozoa</taxon>
        <taxon>Arthropoda</taxon>
        <taxon>Hexapoda</taxon>
        <taxon>Insecta</taxon>
        <taxon>Pterygota</taxon>
        <taxon>Neoptera</taxon>
        <taxon>Endopterygota</taxon>
        <taxon>Hymenoptera</taxon>
        <taxon>Apocrita</taxon>
        <taxon>Aculeata</taxon>
        <taxon>Formicoidea</taxon>
        <taxon>Formicidae</taxon>
        <taxon>Myrmicinae</taxon>
        <taxon>Trachymyrmex</taxon>
    </lineage>
</organism>
<reference evidence="2 3" key="1">
    <citation type="submission" date="2015-09" db="EMBL/GenBank/DDBJ databases">
        <title>Trachymyrmex cornetzi WGS genome.</title>
        <authorList>
            <person name="Nygaard S."/>
            <person name="Hu H."/>
            <person name="Boomsma J."/>
            <person name="Zhang G."/>
        </authorList>
    </citation>
    <scope>NUCLEOTIDE SEQUENCE [LARGE SCALE GENOMIC DNA]</scope>
    <source>
        <strain evidence="2">Tcor2-1</strain>
        <tissue evidence="2">Whole body</tissue>
    </source>
</reference>
<protein>
    <submittedName>
        <fullName evidence="2">Uncharacterized protein</fullName>
    </submittedName>
</protein>